<evidence type="ECO:0000256" key="6">
    <source>
        <dbReference type="ARBA" id="ARBA00022692"/>
    </source>
</evidence>
<dbReference type="GO" id="GO:0031992">
    <property type="term" value="F:energy transducer activity"/>
    <property type="evidence" value="ECO:0007669"/>
    <property type="project" value="TreeGrafter"/>
</dbReference>
<keyword evidence="8 11" id="KW-1133">Transmembrane helix</keyword>
<keyword evidence="6 10" id="KW-0812">Transmembrane</keyword>
<dbReference type="RefSeq" id="WP_189579116.1">
    <property type="nucleotide sequence ID" value="NZ_BMYF01000003.1"/>
</dbReference>
<dbReference type="Pfam" id="PF03544">
    <property type="entry name" value="TonB_C"/>
    <property type="match status" value="2"/>
</dbReference>
<evidence type="ECO:0000256" key="10">
    <source>
        <dbReference type="PROSITE-ProRule" id="PRU01360"/>
    </source>
</evidence>
<dbReference type="GO" id="GO:0015031">
    <property type="term" value="P:protein transport"/>
    <property type="evidence" value="ECO:0007669"/>
    <property type="project" value="UniProtKB-KW"/>
</dbReference>
<feature type="transmembrane region" description="Helical" evidence="11">
    <location>
        <begin position="110"/>
        <end position="129"/>
    </location>
</feature>
<dbReference type="Proteomes" id="UP000642809">
    <property type="component" value="Unassembled WGS sequence"/>
</dbReference>
<keyword evidence="4" id="KW-1003">Cell membrane</keyword>
<evidence type="ECO:0000256" key="9">
    <source>
        <dbReference type="ARBA" id="ARBA00023136"/>
    </source>
</evidence>
<dbReference type="EMBL" id="BMYF01000003">
    <property type="protein sequence ID" value="GHB29133.1"/>
    <property type="molecule type" value="Genomic_DNA"/>
</dbReference>
<evidence type="ECO:0000256" key="7">
    <source>
        <dbReference type="ARBA" id="ARBA00022927"/>
    </source>
</evidence>
<keyword evidence="10" id="KW-1134">Transmembrane beta strand</keyword>
<dbReference type="CDD" id="cd07341">
    <property type="entry name" value="M56_BlaR1_MecR1_like"/>
    <property type="match status" value="1"/>
</dbReference>
<evidence type="ECO:0000256" key="3">
    <source>
        <dbReference type="ARBA" id="ARBA00022448"/>
    </source>
</evidence>
<feature type="transmembrane region" description="Helical" evidence="11">
    <location>
        <begin position="7"/>
        <end position="25"/>
    </location>
</feature>
<evidence type="ECO:0000259" key="12">
    <source>
        <dbReference type="PROSITE" id="PS52015"/>
    </source>
</evidence>
<keyword evidence="9 10" id="KW-0472">Membrane</keyword>
<comment type="similarity">
    <text evidence="10">Belongs to the TonB-dependent receptor family.</text>
</comment>
<dbReference type="SUPFAM" id="SSF74653">
    <property type="entry name" value="TolA/TonB C-terminal domain"/>
    <property type="match status" value="3"/>
</dbReference>
<dbReference type="Gene3D" id="2.170.130.10">
    <property type="entry name" value="TonB-dependent receptor, plug domain"/>
    <property type="match status" value="1"/>
</dbReference>
<gene>
    <name evidence="13" type="ORF">GCM10008106_07490</name>
</gene>
<dbReference type="InterPro" id="IPR037682">
    <property type="entry name" value="TonB_C"/>
</dbReference>
<evidence type="ECO:0000313" key="13">
    <source>
        <dbReference type="EMBL" id="GHB29133.1"/>
    </source>
</evidence>
<dbReference type="PROSITE" id="PS52016">
    <property type="entry name" value="TONB_DEPENDENT_REC_3"/>
    <property type="match status" value="1"/>
</dbReference>
<keyword evidence="5" id="KW-0997">Cell inner membrane</keyword>
<dbReference type="InterPro" id="IPR006260">
    <property type="entry name" value="TonB/TolA_C"/>
</dbReference>
<comment type="subcellular location">
    <subcellularLocation>
        <location evidence="1">Cell inner membrane</location>
        <topology evidence="1">Single-pass membrane protein</topology>
        <orientation evidence="1">Periplasmic side</orientation>
    </subcellularLocation>
    <subcellularLocation>
        <location evidence="10">Cell outer membrane</location>
        <topology evidence="10">Multi-pass membrane protein</topology>
    </subcellularLocation>
</comment>
<dbReference type="Pfam" id="PF05569">
    <property type="entry name" value="Peptidase_M56"/>
    <property type="match status" value="1"/>
</dbReference>
<dbReference type="InterPro" id="IPR008756">
    <property type="entry name" value="Peptidase_M56"/>
</dbReference>
<comment type="caution">
    <text evidence="13">The sequence shown here is derived from an EMBL/GenBank/DDBJ whole genome shotgun (WGS) entry which is preliminary data.</text>
</comment>
<dbReference type="GO" id="GO:0055085">
    <property type="term" value="P:transmembrane transport"/>
    <property type="evidence" value="ECO:0007669"/>
    <property type="project" value="InterPro"/>
</dbReference>
<comment type="similarity">
    <text evidence="2">Belongs to the TonB family.</text>
</comment>
<keyword evidence="7" id="KW-0653">Protein transport</keyword>
<evidence type="ECO:0000256" key="2">
    <source>
        <dbReference type="ARBA" id="ARBA00006555"/>
    </source>
</evidence>
<evidence type="ECO:0000256" key="8">
    <source>
        <dbReference type="ARBA" id="ARBA00022989"/>
    </source>
</evidence>
<feature type="domain" description="TonB C-terminal" evidence="12">
    <location>
        <begin position="558"/>
        <end position="654"/>
    </location>
</feature>
<organism evidence="13 14">
    <name type="scientific">Mongoliitalea lutea</name>
    <dbReference type="NCBI Taxonomy" id="849756"/>
    <lineage>
        <taxon>Bacteria</taxon>
        <taxon>Pseudomonadati</taxon>
        <taxon>Bacteroidota</taxon>
        <taxon>Cytophagia</taxon>
        <taxon>Cytophagales</taxon>
        <taxon>Cyclobacteriaceae</taxon>
        <taxon>Mongoliitalea</taxon>
    </lineage>
</organism>
<evidence type="ECO:0000256" key="11">
    <source>
        <dbReference type="SAM" id="Phobius"/>
    </source>
</evidence>
<name>A0A8J3CWE6_9BACT</name>
<accession>A0A8J3CWE6</accession>
<dbReference type="GO" id="GO:0098797">
    <property type="term" value="C:plasma membrane protein complex"/>
    <property type="evidence" value="ECO:0007669"/>
    <property type="project" value="TreeGrafter"/>
</dbReference>
<protein>
    <recommendedName>
        <fullName evidence="12">TonB C-terminal domain-containing protein</fullName>
    </recommendedName>
</protein>
<evidence type="ECO:0000313" key="14">
    <source>
        <dbReference type="Proteomes" id="UP000642809"/>
    </source>
</evidence>
<dbReference type="PANTHER" id="PTHR33446:SF2">
    <property type="entry name" value="PROTEIN TONB"/>
    <property type="match status" value="1"/>
</dbReference>
<evidence type="ECO:0000256" key="1">
    <source>
        <dbReference type="ARBA" id="ARBA00004383"/>
    </source>
</evidence>
<keyword evidence="3 10" id="KW-0813">Transport</keyword>
<evidence type="ECO:0000256" key="5">
    <source>
        <dbReference type="ARBA" id="ARBA00022519"/>
    </source>
</evidence>
<reference evidence="13" key="1">
    <citation type="journal article" date="2014" name="Int. J. Syst. Evol. Microbiol.">
        <title>Complete genome sequence of Corynebacterium casei LMG S-19264T (=DSM 44701T), isolated from a smear-ripened cheese.</title>
        <authorList>
            <consortium name="US DOE Joint Genome Institute (JGI-PGF)"/>
            <person name="Walter F."/>
            <person name="Albersmeier A."/>
            <person name="Kalinowski J."/>
            <person name="Ruckert C."/>
        </authorList>
    </citation>
    <scope>NUCLEOTIDE SEQUENCE</scope>
    <source>
        <strain evidence="13">KCTC 23224</strain>
    </source>
</reference>
<dbReference type="InterPro" id="IPR037066">
    <property type="entry name" value="Plug_dom_sf"/>
</dbReference>
<keyword evidence="10" id="KW-0998">Cell outer membrane</keyword>
<dbReference type="Gene3D" id="3.30.1150.10">
    <property type="match status" value="3"/>
</dbReference>
<feature type="transmembrane region" description="Helical" evidence="11">
    <location>
        <begin position="37"/>
        <end position="56"/>
    </location>
</feature>
<dbReference type="NCBIfam" id="TIGR01352">
    <property type="entry name" value="tonB_Cterm"/>
    <property type="match status" value="1"/>
</dbReference>
<dbReference type="PANTHER" id="PTHR33446">
    <property type="entry name" value="PROTEIN TONB-RELATED"/>
    <property type="match status" value="1"/>
</dbReference>
<feature type="transmembrane region" description="Helical" evidence="11">
    <location>
        <begin position="150"/>
        <end position="170"/>
    </location>
</feature>
<sequence length="880" mass="99804">MAILLDYIWQSTFCMLFFFGVYAVFLRNEKSFTFTRIYLLVTPLLAFTFPLIQIPVEFAKPDISLEQTAFFKALTIQEGPEEVVATFGLPEVTVSSTKLPVLWTWLDTLMIVYLIAISLGVLRIFWSYIQLRILKERGWYQTRFNLKDNYFFIPTFGLAPVFSYFNKLFWDDSQQLSKEEEAQIIQHELIHIRQYHSYDILYYQVLSIIFWFNPVIHLMRSALVDVHEYLADEGVLKETSSKENYPKLVVKMAFKGIDLPIGNYFIRSTTLKRIVMMKKSGKKNWLKTLMVLPLTAMLLGLVAMKTKTNLSFPTEVWVSKTEDISQQLTLAQDSINFSVKVKKITNPQHYELIGPLRGDKLTAQLGELQYEFSNIQSTEDYLKIRGLIQSLRNNSRITKTFNGVSTRYQAGVKSAEPVIDFNEWQKEFIDALNIPEKEQSLGLLDRLTLELIVDESGKVTEAIIRNSIGAGIDQQALDLLKDERFNQWKPGTLNDKPTVSLATVSFNFHPEIPAETRASLNFFNNPVPPRNVIENGPLDISNPTEVFDVVENPPSFKGGMDAWLAYLKENLRYSEAAKRMGIEGNVYIAFVIDSEGKVRNPELLRGVMSELDNEALRVVENSPDWIPGTQRNQQVNVRMRVPIQFRLNQASKVQLNGAVNSSSQNSVSSSIAEIRPSEAFNTFLKKNLKYPLEARENGIAGVVNTELVLDKDGYVKSITIRETPSKELYSEVMWTLGQNRERWVVDGSQEQYTVQMPISFSLPDIDKKVSTGHPFEIKIMAYGGNEASKSEQGMARIQLNGNASGSLNTAQGVKFQSASSNPPVYVIDGTVKSQDFVNNKIDPNKIESIRIVKGEEAAAMNNLYGSASSKGIVFIETKKD</sequence>
<keyword evidence="14" id="KW-1185">Reference proteome</keyword>
<feature type="domain" description="TonB C-terminal" evidence="12">
    <location>
        <begin position="675"/>
        <end position="769"/>
    </location>
</feature>
<feature type="transmembrane region" description="Helical" evidence="11">
    <location>
        <begin position="200"/>
        <end position="219"/>
    </location>
</feature>
<dbReference type="InterPro" id="IPR039426">
    <property type="entry name" value="TonB-dep_rcpt-like"/>
</dbReference>
<evidence type="ECO:0000256" key="4">
    <source>
        <dbReference type="ARBA" id="ARBA00022475"/>
    </source>
</evidence>
<reference evidence="13" key="2">
    <citation type="submission" date="2020-09" db="EMBL/GenBank/DDBJ databases">
        <authorList>
            <person name="Sun Q."/>
            <person name="Kim S."/>
        </authorList>
    </citation>
    <scope>NUCLEOTIDE SEQUENCE</scope>
    <source>
        <strain evidence="13">KCTC 23224</strain>
    </source>
</reference>
<feature type="transmembrane region" description="Helical" evidence="11">
    <location>
        <begin position="285"/>
        <end position="304"/>
    </location>
</feature>
<dbReference type="InterPro" id="IPR051045">
    <property type="entry name" value="TonB-dependent_transducer"/>
</dbReference>
<dbReference type="AlphaFoldDB" id="A0A8J3CWE6"/>
<proteinExistence type="inferred from homology"/>
<dbReference type="PROSITE" id="PS52015">
    <property type="entry name" value="TONB_CTD"/>
    <property type="match status" value="2"/>
</dbReference>
<dbReference type="GO" id="GO:0009279">
    <property type="term" value="C:cell outer membrane"/>
    <property type="evidence" value="ECO:0007669"/>
    <property type="project" value="UniProtKB-SubCell"/>
</dbReference>